<evidence type="ECO:0000256" key="1">
    <source>
        <dbReference type="SAM" id="SignalP"/>
    </source>
</evidence>
<dbReference type="EMBL" id="JBHSMP010000009">
    <property type="protein sequence ID" value="MFC5428535.1"/>
    <property type="molecule type" value="Genomic_DNA"/>
</dbReference>
<organism evidence="2 3">
    <name type="scientific">Paraburkholderia denitrificans</name>
    <dbReference type="NCBI Taxonomy" id="694025"/>
    <lineage>
        <taxon>Bacteria</taxon>
        <taxon>Pseudomonadati</taxon>
        <taxon>Pseudomonadota</taxon>
        <taxon>Betaproteobacteria</taxon>
        <taxon>Burkholderiales</taxon>
        <taxon>Burkholderiaceae</taxon>
        <taxon>Paraburkholderia</taxon>
    </lineage>
</organism>
<comment type="caution">
    <text evidence="2">The sequence shown here is derived from an EMBL/GenBank/DDBJ whole genome shotgun (WGS) entry which is preliminary data.</text>
</comment>
<gene>
    <name evidence="2" type="ORF">ACFPTO_06915</name>
</gene>
<protein>
    <recommendedName>
        <fullName evidence="4">Fap</fullName>
    </recommendedName>
</protein>
<evidence type="ECO:0000313" key="2">
    <source>
        <dbReference type="EMBL" id="MFC5428535.1"/>
    </source>
</evidence>
<keyword evidence="3" id="KW-1185">Reference proteome</keyword>
<reference evidence="3" key="1">
    <citation type="journal article" date="2019" name="Int. J. Syst. Evol. Microbiol.">
        <title>The Global Catalogue of Microorganisms (GCM) 10K type strain sequencing project: providing services to taxonomists for standard genome sequencing and annotation.</title>
        <authorList>
            <consortium name="The Broad Institute Genomics Platform"/>
            <consortium name="The Broad Institute Genome Sequencing Center for Infectious Disease"/>
            <person name="Wu L."/>
            <person name="Ma J."/>
        </authorList>
    </citation>
    <scope>NUCLEOTIDE SEQUENCE [LARGE SCALE GENOMIC DNA]</scope>
    <source>
        <strain evidence="3">CCUG 56042</strain>
    </source>
</reference>
<feature type="chain" id="PRO_5046989622" description="Fap" evidence="1">
    <location>
        <begin position="36"/>
        <end position="163"/>
    </location>
</feature>
<name>A0ABW0J669_9BURK</name>
<evidence type="ECO:0008006" key="4">
    <source>
        <dbReference type="Google" id="ProtNLM"/>
    </source>
</evidence>
<evidence type="ECO:0000313" key="3">
    <source>
        <dbReference type="Proteomes" id="UP001596103"/>
    </source>
</evidence>
<feature type="signal peptide" evidence="1">
    <location>
        <begin position="1"/>
        <end position="35"/>
    </location>
</feature>
<proteinExistence type="predicted"/>
<keyword evidence="1" id="KW-0732">Signal</keyword>
<dbReference type="Proteomes" id="UP001596103">
    <property type="component" value="Unassembled WGS sequence"/>
</dbReference>
<sequence length="163" mass="15706">MSACITTPAHSRRSARGAAVVCGFLAAGVSAVASAQQDENPGDIIVARDITPRSAFANVPKRQDPVAVRATTFPASGFDPAMAAVASDADLTNARGSARVAPGGPANANAAGMQALTGILSGRNTGSNVALGAGAQPGGIGNTISSSATGALAPLAAALGAIK</sequence>
<accession>A0ABW0J669</accession>
<dbReference type="RefSeq" id="WP_377710359.1">
    <property type="nucleotide sequence ID" value="NZ_JBHSMP010000009.1"/>
</dbReference>